<accession>A0A1G8UBQ7</accession>
<dbReference type="Pfam" id="PF02321">
    <property type="entry name" value="OEP"/>
    <property type="match status" value="1"/>
</dbReference>
<evidence type="ECO:0000256" key="2">
    <source>
        <dbReference type="SAM" id="SignalP"/>
    </source>
</evidence>
<evidence type="ECO:0000313" key="4">
    <source>
        <dbReference type="Proteomes" id="UP000199305"/>
    </source>
</evidence>
<reference evidence="4" key="1">
    <citation type="submission" date="2016-10" db="EMBL/GenBank/DDBJ databases">
        <authorList>
            <person name="Varghese N."/>
            <person name="Submissions S."/>
        </authorList>
    </citation>
    <scope>NUCLEOTIDE SEQUENCE [LARGE SCALE GENOMIC DNA]</scope>
    <source>
        <strain evidence="4">CGMCC 1.10658</strain>
    </source>
</reference>
<sequence length="397" mass="42904">MRLILLMGACLFAVSGRAAPGLTEAEAVQRGLGQPDIHTLLEARRDAAAGRAAAAGRWANPEIEYSNEALDFDNGTAEERYLWLTQRFNIAGVHGLEREAAASERLAENARVDLKRREIAAEMRRQYYAAVAAEREANAMARWRDRLAELASAVANRARAGDVSRFDALRLEKELALVSGEALDSRAEAESAADRLFSLIGSEPAPLVSGLLPPAADTVDVSAVFAAHPGLQALEAEARAASFSAEAADRRSWPELTLGVGRREFEDPDISADGQLLSLGVEVPLFDNGSGEARAESARFRRLRAERALLETRLAADTRAVLRELRARRGAALAARSAASGASLVAIAETAYEAGEISVLELIDAHRTELSTQREAVRRARAARQSYIKLQLMKGEL</sequence>
<dbReference type="EMBL" id="FNFH01000001">
    <property type="protein sequence ID" value="SDJ51162.1"/>
    <property type="molecule type" value="Genomic_DNA"/>
</dbReference>
<dbReference type="InterPro" id="IPR003423">
    <property type="entry name" value="OMP_efflux"/>
</dbReference>
<dbReference type="SUPFAM" id="SSF56954">
    <property type="entry name" value="Outer membrane efflux proteins (OEP)"/>
    <property type="match status" value="1"/>
</dbReference>
<dbReference type="Gene3D" id="1.20.1600.10">
    <property type="entry name" value="Outer membrane efflux proteins (OEP)"/>
    <property type="match status" value="1"/>
</dbReference>
<dbReference type="GO" id="GO:0015562">
    <property type="term" value="F:efflux transmembrane transporter activity"/>
    <property type="evidence" value="ECO:0007669"/>
    <property type="project" value="InterPro"/>
</dbReference>
<feature type="signal peptide" evidence="2">
    <location>
        <begin position="1"/>
        <end position="18"/>
    </location>
</feature>
<keyword evidence="4" id="KW-1185">Reference proteome</keyword>
<dbReference type="AlphaFoldDB" id="A0A1G8UBQ7"/>
<organism evidence="3 4">
    <name type="scientific">Microbulbifer yueqingensis</name>
    <dbReference type="NCBI Taxonomy" id="658219"/>
    <lineage>
        <taxon>Bacteria</taxon>
        <taxon>Pseudomonadati</taxon>
        <taxon>Pseudomonadota</taxon>
        <taxon>Gammaproteobacteria</taxon>
        <taxon>Cellvibrionales</taxon>
        <taxon>Microbulbiferaceae</taxon>
        <taxon>Microbulbifer</taxon>
    </lineage>
</organism>
<protein>
    <submittedName>
        <fullName evidence="3">Outer membrane protein TolC</fullName>
    </submittedName>
</protein>
<name>A0A1G8UBQ7_9GAMM</name>
<dbReference type="PANTHER" id="PTHR30203">
    <property type="entry name" value="OUTER MEMBRANE CATION EFFLUX PROTEIN"/>
    <property type="match status" value="1"/>
</dbReference>
<keyword evidence="2" id="KW-0732">Signal</keyword>
<evidence type="ECO:0000313" key="3">
    <source>
        <dbReference type="EMBL" id="SDJ51162.1"/>
    </source>
</evidence>
<dbReference type="STRING" id="658219.SAMN05216212_0056"/>
<dbReference type="PANTHER" id="PTHR30203:SF24">
    <property type="entry name" value="BLR4935 PROTEIN"/>
    <property type="match status" value="1"/>
</dbReference>
<gene>
    <name evidence="3" type="ORF">SAMN05216212_0056</name>
</gene>
<proteinExistence type="inferred from homology"/>
<evidence type="ECO:0000256" key="1">
    <source>
        <dbReference type="ARBA" id="ARBA00007613"/>
    </source>
</evidence>
<dbReference type="Proteomes" id="UP000199305">
    <property type="component" value="Unassembled WGS sequence"/>
</dbReference>
<dbReference type="RefSeq" id="WP_175452982.1">
    <property type="nucleotide sequence ID" value="NZ_FNFH01000001.1"/>
</dbReference>
<feature type="chain" id="PRO_5011724444" evidence="2">
    <location>
        <begin position="19"/>
        <end position="397"/>
    </location>
</feature>
<dbReference type="InterPro" id="IPR010131">
    <property type="entry name" value="MdtP/NodT-like"/>
</dbReference>
<comment type="similarity">
    <text evidence="1">Belongs to the outer membrane factor (OMF) (TC 1.B.17) family.</text>
</comment>